<evidence type="ECO:0000256" key="1">
    <source>
        <dbReference type="PROSITE-ProRule" id="PRU00339"/>
    </source>
</evidence>
<evidence type="ECO:0000256" key="2">
    <source>
        <dbReference type="SAM" id="SignalP"/>
    </source>
</evidence>
<feature type="signal peptide" evidence="2">
    <location>
        <begin position="1"/>
        <end position="18"/>
    </location>
</feature>
<dbReference type="Proteomes" id="UP000035100">
    <property type="component" value="Unassembled WGS sequence"/>
</dbReference>
<protein>
    <submittedName>
        <fullName evidence="3">TPR repeat protein</fullName>
    </submittedName>
</protein>
<keyword evidence="2" id="KW-0732">Signal</keyword>
<dbReference type="InterPro" id="IPR019734">
    <property type="entry name" value="TPR_rpt"/>
</dbReference>
<dbReference type="SUPFAM" id="SSF48452">
    <property type="entry name" value="TPR-like"/>
    <property type="match status" value="1"/>
</dbReference>
<comment type="caution">
    <text evidence="3">The sequence shown here is derived from an EMBL/GenBank/DDBJ whole genome shotgun (WGS) entry which is preliminary data.</text>
</comment>
<gene>
    <name evidence="3" type="ORF">Wenmar_02181</name>
</gene>
<feature type="repeat" description="TPR" evidence="1">
    <location>
        <begin position="90"/>
        <end position="123"/>
    </location>
</feature>
<feature type="chain" id="PRO_5002235945" evidence="2">
    <location>
        <begin position="19"/>
        <end position="176"/>
    </location>
</feature>
<dbReference type="Gene3D" id="1.25.40.10">
    <property type="entry name" value="Tetratricopeptide repeat domain"/>
    <property type="match status" value="1"/>
</dbReference>
<reference evidence="3 4" key="1">
    <citation type="submission" date="2013-01" db="EMBL/GenBank/DDBJ databases">
        <authorList>
            <person name="Fiebig A."/>
            <person name="Goeker M."/>
            <person name="Klenk H.-P.P."/>
        </authorList>
    </citation>
    <scope>NUCLEOTIDE SEQUENCE [LARGE SCALE GENOMIC DNA]</scope>
    <source>
        <strain evidence="3 4">DSM 24838</strain>
    </source>
</reference>
<dbReference type="eggNOG" id="COG0457">
    <property type="taxonomic scope" value="Bacteria"/>
</dbReference>
<evidence type="ECO:0000313" key="3">
    <source>
        <dbReference type="EMBL" id="KIQ69112.1"/>
    </source>
</evidence>
<sequence length="176" mass="18835">MRLVLASALALVPVSAFAVGTETPPAPEPSPTAETCDDGLVWDIATETCLPPEESTNEDSAMLNDARRLNYEGRYDAALSILATLPADDPMALTLRGYALRKGGDMDGGLALYQAALDIDPDLLLTRSYRGMAYLELGDYAGAWTELQEIRVRGGAGSWPEQALEQAIRAGVPTTY</sequence>
<organism evidence="3 4">
    <name type="scientific">Wenxinia marina DSM 24838</name>
    <dbReference type="NCBI Taxonomy" id="1123501"/>
    <lineage>
        <taxon>Bacteria</taxon>
        <taxon>Pseudomonadati</taxon>
        <taxon>Pseudomonadota</taxon>
        <taxon>Alphaproteobacteria</taxon>
        <taxon>Rhodobacterales</taxon>
        <taxon>Roseobacteraceae</taxon>
        <taxon>Wenxinia</taxon>
    </lineage>
</organism>
<keyword evidence="4" id="KW-1185">Reference proteome</keyword>
<dbReference type="RefSeq" id="WP_018304749.1">
    <property type="nucleotide sequence ID" value="NZ_KB902315.1"/>
</dbReference>
<accession>A0A0D0Q9T3</accession>
<dbReference type="InterPro" id="IPR011990">
    <property type="entry name" value="TPR-like_helical_dom_sf"/>
</dbReference>
<dbReference type="PROSITE" id="PS50005">
    <property type="entry name" value="TPR"/>
    <property type="match status" value="1"/>
</dbReference>
<dbReference type="STRING" id="1123501.Wenmar_02181"/>
<keyword evidence="1" id="KW-0802">TPR repeat</keyword>
<dbReference type="EMBL" id="AONG01000010">
    <property type="protein sequence ID" value="KIQ69112.1"/>
    <property type="molecule type" value="Genomic_DNA"/>
</dbReference>
<evidence type="ECO:0000313" key="4">
    <source>
        <dbReference type="Proteomes" id="UP000035100"/>
    </source>
</evidence>
<dbReference type="OrthoDB" id="8592798at2"/>
<name>A0A0D0Q9T3_9RHOB</name>
<proteinExistence type="predicted"/>
<dbReference type="AlphaFoldDB" id="A0A0D0Q9T3"/>